<name>A0A4U8Z594_METTU</name>
<dbReference type="KEGG" id="mtun:MTUNDRAET4_3812"/>
<evidence type="ECO:0000256" key="1">
    <source>
        <dbReference type="ARBA" id="ARBA00022603"/>
    </source>
</evidence>
<comment type="similarity">
    <text evidence="5">Belongs to the protein N5-glutamine methyltransferase family. PrmC subfamily.</text>
</comment>
<reference evidence="8 9" key="1">
    <citation type="submission" date="2019-03" db="EMBL/GenBank/DDBJ databases">
        <authorList>
            <person name="Kox A.R. M."/>
        </authorList>
    </citation>
    <scope>NUCLEOTIDE SEQUENCE [LARGE SCALE GENOMIC DNA]</scope>
    <source>
        <strain evidence="8">MTUNDRAET4 annotated genome</strain>
    </source>
</reference>
<dbReference type="InterPro" id="IPR007848">
    <property type="entry name" value="Small_mtfrase_dom"/>
</dbReference>
<keyword evidence="1 5" id="KW-0489">Methyltransferase</keyword>
<dbReference type="RefSeq" id="WP_134491514.1">
    <property type="nucleotide sequence ID" value="NZ_CP139089.1"/>
</dbReference>
<feature type="binding site" evidence="5">
    <location>
        <position position="156"/>
    </location>
    <ligand>
        <name>S-adenosyl-L-methionine</name>
        <dbReference type="ChEBI" id="CHEBI:59789"/>
    </ligand>
</feature>
<dbReference type="NCBIfam" id="TIGR00536">
    <property type="entry name" value="hemK_fam"/>
    <property type="match status" value="1"/>
</dbReference>
<dbReference type="PANTHER" id="PTHR18895:SF74">
    <property type="entry name" value="MTRF1L RELEASE FACTOR GLUTAMINE METHYLTRANSFERASE"/>
    <property type="match status" value="1"/>
</dbReference>
<evidence type="ECO:0000256" key="2">
    <source>
        <dbReference type="ARBA" id="ARBA00022679"/>
    </source>
</evidence>
<dbReference type="InterPro" id="IPR050320">
    <property type="entry name" value="N5-glutamine_MTase"/>
</dbReference>
<dbReference type="AlphaFoldDB" id="A0A4U8Z594"/>
<evidence type="ECO:0000256" key="3">
    <source>
        <dbReference type="ARBA" id="ARBA00022691"/>
    </source>
</evidence>
<comment type="catalytic activity">
    <reaction evidence="4 5">
        <text>L-glutaminyl-[peptide chain release factor] + S-adenosyl-L-methionine = N(5)-methyl-L-glutaminyl-[peptide chain release factor] + S-adenosyl-L-homocysteine + H(+)</text>
        <dbReference type="Rhea" id="RHEA:42896"/>
        <dbReference type="Rhea" id="RHEA-COMP:10271"/>
        <dbReference type="Rhea" id="RHEA-COMP:10272"/>
        <dbReference type="ChEBI" id="CHEBI:15378"/>
        <dbReference type="ChEBI" id="CHEBI:30011"/>
        <dbReference type="ChEBI" id="CHEBI:57856"/>
        <dbReference type="ChEBI" id="CHEBI:59789"/>
        <dbReference type="ChEBI" id="CHEBI:61891"/>
        <dbReference type="EC" id="2.1.1.297"/>
    </reaction>
</comment>
<dbReference type="Gene3D" id="1.10.8.10">
    <property type="entry name" value="DNA helicase RuvA subunit, C-terminal domain"/>
    <property type="match status" value="1"/>
</dbReference>
<keyword evidence="3 5" id="KW-0949">S-adenosyl-L-methionine</keyword>
<protein>
    <recommendedName>
        <fullName evidence="5">Release factor glutamine methyltransferase</fullName>
        <shortName evidence="5">RF MTase</shortName>
        <ecNumber evidence="5">2.1.1.297</ecNumber>
    </recommendedName>
    <alternativeName>
        <fullName evidence="5">N5-glutamine methyltransferase PrmC</fullName>
    </alternativeName>
    <alternativeName>
        <fullName evidence="5">Protein-(glutamine-N5) MTase PrmC</fullName>
    </alternativeName>
    <alternativeName>
        <fullName evidence="5">Protein-glutamine N-methyltransferase PrmC</fullName>
    </alternativeName>
</protein>
<evidence type="ECO:0000313" key="8">
    <source>
        <dbReference type="EMBL" id="VFU10693.1"/>
    </source>
</evidence>
<feature type="binding site" evidence="5">
    <location>
        <begin position="199"/>
        <end position="202"/>
    </location>
    <ligand>
        <name>substrate</name>
    </ligand>
</feature>
<dbReference type="InterPro" id="IPR004556">
    <property type="entry name" value="HemK-like"/>
</dbReference>
<dbReference type="GO" id="GO:0102559">
    <property type="term" value="F:peptide chain release factor N(5)-glutamine methyltransferase activity"/>
    <property type="evidence" value="ECO:0007669"/>
    <property type="project" value="UniProtKB-EC"/>
</dbReference>
<feature type="binding site" evidence="5">
    <location>
        <position position="199"/>
    </location>
    <ligand>
        <name>S-adenosyl-L-methionine</name>
        <dbReference type="ChEBI" id="CHEBI:59789"/>
    </ligand>
</feature>
<feature type="domain" description="Methyltransferase small" evidence="6">
    <location>
        <begin position="122"/>
        <end position="208"/>
    </location>
</feature>
<dbReference type="InterPro" id="IPR040758">
    <property type="entry name" value="PrmC_N"/>
</dbReference>
<comment type="function">
    <text evidence="5">Methylates the class 1 translation termination release factors RF1/PrfA and RF2/PrfB on the glutamine residue of the universally conserved GGQ motif.</text>
</comment>
<dbReference type="NCBIfam" id="TIGR03534">
    <property type="entry name" value="RF_mod_PrmC"/>
    <property type="match status" value="1"/>
</dbReference>
<gene>
    <name evidence="5 8" type="primary">prmC</name>
    <name evidence="8" type="ORF">MTUNDRAET4_3812</name>
</gene>
<dbReference type="Pfam" id="PF17827">
    <property type="entry name" value="PrmC_N"/>
    <property type="match status" value="1"/>
</dbReference>
<evidence type="ECO:0000256" key="4">
    <source>
        <dbReference type="ARBA" id="ARBA00048391"/>
    </source>
</evidence>
<evidence type="ECO:0000313" key="9">
    <source>
        <dbReference type="Proteomes" id="UP000294360"/>
    </source>
</evidence>
<dbReference type="OrthoDB" id="9800643at2"/>
<evidence type="ECO:0000259" key="6">
    <source>
        <dbReference type="Pfam" id="PF05175"/>
    </source>
</evidence>
<feature type="binding site" evidence="5">
    <location>
        <begin position="133"/>
        <end position="137"/>
    </location>
    <ligand>
        <name>S-adenosyl-L-methionine</name>
        <dbReference type="ChEBI" id="CHEBI:59789"/>
    </ligand>
</feature>
<dbReference type="CDD" id="cd02440">
    <property type="entry name" value="AdoMet_MTases"/>
    <property type="match status" value="1"/>
</dbReference>
<organism evidence="8 9">
    <name type="scientific">Methylocella tundrae</name>
    <dbReference type="NCBI Taxonomy" id="227605"/>
    <lineage>
        <taxon>Bacteria</taxon>
        <taxon>Pseudomonadati</taxon>
        <taxon>Pseudomonadota</taxon>
        <taxon>Alphaproteobacteria</taxon>
        <taxon>Hyphomicrobiales</taxon>
        <taxon>Beijerinckiaceae</taxon>
        <taxon>Methylocella</taxon>
    </lineage>
</organism>
<dbReference type="InterPro" id="IPR019874">
    <property type="entry name" value="RF_methyltr_PrmC"/>
</dbReference>
<dbReference type="PANTHER" id="PTHR18895">
    <property type="entry name" value="HEMK METHYLTRANSFERASE"/>
    <property type="match status" value="1"/>
</dbReference>
<dbReference type="HAMAP" id="MF_02126">
    <property type="entry name" value="RF_methyltr_PrmC"/>
    <property type="match status" value="1"/>
</dbReference>
<proteinExistence type="inferred from homology"/>
<accession>A0A4U8Z594</accession>
<feature type="binding site" evidence="5">
    <location>
        <position position="185"/>
    </location>
    <ligand>
        <name>S-adenosyl-L-methionine</name>
        <dbReference type="ChEBI" id="CHEBI:59789"/>
    </ligand>
</feature>
<dbReference type="Proteomes" id="UP000294360">
    <property type="component" value="Chromosome"/>
</dbReference>
<keyword evidence="2 5" id="KW-0808">Transferase</keyword>
<dbReference type="InterPro" id="IPR029063">
    <property type="entry name" value="SAM-dependent_MTases_sf"/>
</dbReference>
<dbReference type="InterPro" id="IPR002052">
    <property type="entry name" value="DNA_methylase_N6_adenine_CS"/>
</dbReference>
<sequence>MKSDSAFGFDAATPRDEARRILARAFADGEIASAELDARVLLCAALEIDHAGLVRDPDAPLGQGADRLKTLASRRLGREPVSRILGYREFWGARFALGSATLDPRPDTETLIEAVLDHFAGDIEGSWRILDLGAGSGAILSALLQGLPGAFGVGVDLSPAACAVASSNLSAHGLGSRGQIICGDWASALSARFDCIVSNPPYIASSEIESLAPEVRIYDPRLALDGGEDGLAAFRAIIPAAASLLAPRGVVALEFGEGQGDAVAALLREASFSNFKFRLDLGGRERIILASELTSA</sequence>
<feature type="domain" description="Release factor glutamine methyltransferase N-terminal" evidence="7">
    <location>
        <begin position="17"/>
        <end position="86"/>
    </location>
</feature>
<dbReference type="EC" id="2.1.1.297" evidence="5"/>
<dbReference type="Pfam" id="PF05175">
    <property type="entry name" value="MTS"/>
    <property type="match status" value="1"/>
</dbReference>
<dbReference type="EMBL" id="LR536450">
    <property type="protein sequence ID" value="VFU10693.1"/>
    <property type="molecule type" value="Genomic_DNA"/>
</dbReference>
<dbReference type="GO" id="GO:0003676">
    <property type="term" value="F:nucleic acid binding"/>
    <property type="evidence" value="ECO:0007669"/>
    <property type="project" value="InterPro"/>
</dbReference>
<evidence type="ECO:0000256" key="5">
    <source>
        <dbReference type="HAMAP-Rule" id="MF_02126"/>
    </source>
</evidence>
<dbReference type="PROSITE" id="PS00092">
    <property type="entry name" value="N6_MTASE"/>
    <property type="match status" value="1"/>
</dbReference>
<dbReference type="Gene3D" id="3.40.50.150">
    <property type="entry name" value="Vaccinia Virus protein VP39"/>
    <property type="match status" value="1"/>
</dbReference>
<evidence type="ECO:0000259" key="7">
    <source>
        <dbReference type="Pfam" id="PF17827"/>
    </source>
</evidence>
<dbReference type="GO" id="GO:0032259">
    <property type="term" value="P:methylation"/>
    <property type="evidence" value="ECO:0007669"/>
    <property type="project" value="UniProtKB-KW"/>
</dbReference>
<dbReference type="SUPFAM" id="SSF53335">
    <property type="entry name" value="S-adenosyl-L-methionine-dependent methyltransferases"/>
    <property type="match status" value="1"/>
</dbReference>